<protein>
    <submittedName>
        <fullName evidence="1">Uncharacterized protein</fullName>
    </submittedName>
</protein>
<dbReference type="KEGG" id="tet:TTHERM_00609440"/>
<dbReference type="EMBL" id="GG662800">
    <property type="protein sequence ID" value="EAR90340.2"/>
    <property type="molecule type" value="Genomic_DNA"/>
</dbReference>
<reference evidence="2" key="1">
    <citation type="journal article" date="2006" name="PLoS Biol.">
        <title>Macronuclear genome sequence of the ciliate Tetrahymena thermophila, a model eukaryote.</title>
        <authorList>
            <person name="Eisen J.A."/>
            <person name="Coyne R.S."/>
            <person name="Wu M."/>
            <person name="Wu D."/>
            <person name="Thiagarajan M."/>
            <person name="Wortman J.R."/>
            <person name="Badger J.H."/>
            <person name="Ren Q."/>
            <person name="Amedeo P."/>
            <person name="Jones K.M."/>
            <person name="Tallon L.J."/>
            <person name="Delcher A.L."/>
            <person name="Salzberg S.L."/>
            <person name="Silva J.C."/>
            <person name="Haas B.J."/>
            <person name="Majoros W.H."/>
            <person name="Farzad M."/>
            <person name="Carlton J.M."/>
            <person name="Smith R.K. Jr."/>
            <person name="Garg J."/>
            <person name="Pearlman R.E."/>
            <person name="Karrer K.M."/>
            <person name="Sun L."/>
            <person name="Manning G."/>
            <person name="Elde N.C."/>
            <person name="Turkewitz A.P."/>
            <person name="Asai D.J."/>
            <person name="Wilkes D.E."/>
            <person name="Wang Y."/>
            <person name="Cai H."/>
            <person name="Collins K."/>
            <person name="Stewart B.A."/>
            <person name="Lee S.R."/>
            <person name="Wilamowska K."/>
            <person name="Weinberg Z."/>
            <person name="Ruzzo W.L."/>
            <person name="Wloga D."/>
            <person name="Gaertig J."/>
            <person name="Frankel J."/>
            <person name="Tsao C.-C."/>
            <person name="Gorovsky M.A."/>
            <person name="Keeling P.J."/>
            <person name="Waller R.F."/>
            <person name="Patron N.J."/>
            <person name="Cherry J.M."/>
            <person name="Stover N.A."/>
            <person name="Krieger C.J."/>
            <person name="del Toro C."/>
            <person name="Ryder H.F."/>
            <person name="Williamson S.C."/>
            <person name="Barbeau R.A."/>
            <person name="Hamilton E.P."/>
            <person name="Orias E."/>
        </authorList>
    </citation>
    <scope>NUCLEOTIDE SEQUENCE [LARGE SCALE GENOMIC DNA]</scope>
    <source>
        <strain evidence="2">SB210</strain>
    </source>
</reference>
<dbReference type="HOGENOM" id="CLU_646405_0_0_1"/>
<organism evidence="1 2">
    <name type="scientific">Tetrahymena thermophila (strain SB210)</name>
    <dbReference type="NCBI Taxonomy" id="312017"/>
    <lineage>
        <taxon>Eukaryota</taxon>
        <taxon>Sar</taxon>
        <taxon>Alveolata</taxon>
        <taxon>Ciliophora</taxon>
        <taxon>Intramacronucleata</taxon>
        <taxon>Oligohymenophorea</taxon>
        <taxon>Hymenostomatida</taxon>
        <taxon>Tetrahymenina</taxon>
        <taxon>Tetrahymenidae</taxon>
        <taxon>Tetrahymena</taxon>
    </lineage>
</organism>
<keyword evidence="2" id="KW-1185">Reference proteome</keyword>
<name>Q22YE5_TETTS</name>
<dbReference type="Proteomes" id="UP000009168">
    <property type="component" value="Unassembled WGS sequence"/>
</dbReference>
<dbReference type="RefSeq" id="XP_001010585.2">
    <property type="nucleotide sequence ID" value="XM_001010585.2"/>
</dbReference>
<dbReference type="InParanoid" id="Q22YE5"/>
<gene>
    <name evidence="1" type="ORF">TTHERM_00609440</name>
</gene>
<sequence>MVILLIDSQISIKFIHTSIYRSILGHDQPSPYLKLFPYFLPISFLFSWKWEMELENSLSNQIVGIIQEERKKIETIYLICFSFNEKAIVDEVIILQANVLLIQAEQERQDLIPIIYRLLTRMIFNMEMELSQDIYELNLLLTASILSSSENLKHKFVFASLDYFEKMLEKVKSMGIKQPGLSIQYDIFIWKMMNKGIPYLPMNKEALRAIADGFKMKITFDSNQSKIRKNNKYMLQGSVPNGLNKQHQIFSLEINCQNNSQIKK</sequence>
<dbReference type="AlphaFoldDB" id="Q22YE5"/>
<proteinExistence type="predicted"/>
<evidence type="ECO:0000313" key="1">
    <source>
        <dbReference type="EMBL" id="EAR90340.2"/>
    </source>
</evidence>
<evidence type="ECO:0000313" key="2">
    <source>
        <dbReference type="Proteomes" id="UP000009168"/>
    </source>
</evidence>
<accession>Q22YE5</accession>
<dbReference type="GeneID" id="7836560"/>